<evidence type="ECO:0000259" key="8">
    <source>
        <dbReference type="PROSITE" id="PS50928"/>
    </source>
</evidence>
<dbReference type="AlphaFoldDB" id="A0A9D1H0G9"/>
<protein>
    <submittedName>
        <fullName evidence="9">Carbohydrate ABC transporter permease</fullName>
    </submittedName>
</protein>
<dbReference type="InterPro" id="IPR035906">
    <property type="entry name" value="MetI-like_sf"/>
</dbReference>
<evidence type="ECO:0000313" key="9">
    <source>
        <dbReference type="EMBL" id="HIT84295.1"/>
    </source>
</evidence>
<evidence type="ECO:0000256" key="7">
    <source>
        <dbReference type="RuleBase" id="RU363032"/>
    </source>
</evidence>
<name>A0A9D1H0G9_9FIRM</name>
<dbReference type="EMBL" id="DVLU01000001">
    <property type="protein sequence ID" value="HIT84295.1"/>
    <property type="molecule type" value="Genomic_DNA"/>
</dbReference>
<comment type="subcellular location">
    <subcellularLocation>
        <location evidence="1 7">Cell membrane</location>
        <topology evidence="1 7">Multi-pass membrane protein</topology>
    </subcellularLocation>
</comment>
<dbReference type="CDD" id="cd06261">
    <property type="entry name" value="TM_PBP2"/>
    <property type="match status" value="1"/>
</dbReference>
<dbReference type="PANTHER" id="PTHR43744">
    <property type="entry name" value="ABC TRANSPORTER PERMEASE PROTEIN MG189-RELATED-RELATED"/>
    <property type="match status" value="1"/>
</dbReference>
<keyword evidence="4 7" id="KW-0812">Transmembrane</keyword>
<evidence type="ECO:0000256" key="1">
    <source>
        <dbReference type="ARBA" id="ARBA00004651"/>
    </source>
</evidence>
<sequence length="304" mass="33803">MKNFKTKQPGILAVSDLKTAGGRAIYWLFFIILALAAFAALLPAIWTICTSFKDTQDIYNSFSFFPKNLTFDKAVGRISESWKYLQLGDAFLNTIILSAGDLVINVIVCGFGGYVLSKLKPKGSKLVFMLVVWTMMMPNQIRLVPNYISYLAFPFASDTHGVGINLLDTYWPMWFNAGADTFAVLLYKNAFDGLSDSFVEAAKIDGCTNYGVFFKIMLPLAMPIVIYQSITVLSGAWSDFFTPLLVLDKNTVVPLVVYRLQSDSNVQMNTYFMAFVFASIPPFLIFAIFQKWILGGVNVGGVKG</sequence>
<comment type="similarity">
    <text evidence="7">Belongs to the binding-protein-dependent transport system permease family.</text>
</comment>
<dbReference type="Gene3D" id="1.10.3720.10">
    <property type="entry name" value="MetI-like"/>
    <property type="match status" value="1"/>
</dbReference>
<feature type="transmembrane region" description="Helical" evidence="7">
    <location>
        <begin position="212"/>
        <end position="237"/>
    </location>
</feature>
<feature type="transmembrane region" description="Helical" evidence="7">
    <location>
        <begin position="25"/>
        <end position="46"/>
    </location>
</feature>
<evidence type="ECO:0000256" key="2">
    <source>
        <dbReference type="ARBA" id="ARBA00022448"/>
    </source>
</evidence>
<feature type="transmembrane region" description="Helical" evidence="7">
    <location>
        <begin position="270"/>
        <end position="289"/>
    </location>
</feature>
<evidence type="ECO:0000256" key="3">
    <source>
        <dbReference type="ARBA" id="ARBA00022475"/>
    </source>
</evidence>
<dbReference type="GO" id="GO:0055085">
    <property type="term" value="P:transmembrane transport"/>
    <property type="evidence" value="ECO:0007669"/>
    <property type="project" value="InterPro"/>
</dbReference>
<dbReference type="Proteomes" id="UP000824165">
    <property type="component" value="Unassembled WGS sequence"/>
</dbReference>
<keyword evidence="5 7" id="KW-1133">Transmembrane helix</keyword>
<dbReference type="Pfam" id="PF00528">
    <property type="entry name" value="BPD_transp_1"/>
    <property type="match status" value="1"/>
</dbReference>
<reference evidence="9" key="2">
    <citation type="journal article" date="2021" name="PeerJ">
        <title>Extensive microbial diversity within the chicken gut microbiome revealed by metagenomics and culture.</title>
        <authorList>
            <person name="Gilroy R."/>
            <person name="Ravi A."/>
            <person name="Getino M."/>
            <person name="Pursley I."/>
            <person name="Horton D.L."/>
            <person name="Alikhan N.F."/>
            <person name="Baker D."/>
            <person name="Gharbi K."/>
            <person name="Hall N."/>
            <person name="Watson M."/>
            <person name="Adriaenssens E.M."/>
            <person name="Foster-Nyarko E."/>
            <person name="Jarju S."/>
            <person name="Secka A."/>
            <person name="Antonio M."/>
            <person name="Oren A."/>
            <person name="Chaudhuri R.R."/>
            <person name="La Ragione R."/>
            <person name="Hildebrand F."/>
            <person name="Pallen M.J."/>
        </authorList>
    </citation>
    <scope>NUCLEOTIDE SEQUENCE</scope>
    <source>
        <strain evidence="9">CHK181-108</strain>
    </source>
</reference>
<feature type="domain" description="ABC transmembrane type-1" evidence="8">
    <location>
        <begin position="91"/>
        <end position="289"/>
    </location>
</feature>
<evidence type="ECO:0000313" key="10">
    <source>
        <dbReference type="Proteomes" id="UP000824165"/>
    </source>
</evidence>
<evidence type="ECO:0000256" key="4">
    <source>
        <dbReference type="ARBA" id="ARBA00022692"/>
    </source>
</evidence>
<keyword evidence="6 7" id="KW-0472">Membrane</keyword>
<feature type="transmembrane region" description="Helical" evidence="7">
    <location>
        <begin position="90"/>
        <end position="116"/>
    </location>
</feature>
<dbReference type="SUPFAM" id="SSF161098">
    <property type="entry name" value="MetI-like"/>
    <property type="match status" value="1"/>
</dbReference>
<dbReference type="InterPro" id="IPR000515">
    <property type="entry name" value="MetI-like"/>
</dbReference>
<proteinExistence type="inferred from homology"/>
<keyword evidence="3" id="KW-1003">Cell membrane</keyword>
<keyword evidence="2 7" id="KW-0813">Transport</keyword>
<dbReference type="GO" id="GO:0005886">
    <property type="term" value="C:plasma membrane"/>
    <property type="evidence" value="ECO:0007669"/>
    <property type="project" value="UniProtKB-SubCell"/>
</dbReference>
<comment type="caution">
    <text evidence="9">The sequence shown here is derived from an EMBL/GenBank/DDBJ whole genome shotgun (WGS) entry which is preliminary data.</text>
</comment>
<dbReference type="PANTHER" id="PTHR43744:SF6">
    <property type="entry name" value="ABC TRANSPORTER PERMEASE PROTEIN YESQ-RELATED"/>
    <property type="match status" value="1"/>
</dbReference>
<evidence type="ECO:0000256" key="5">
    <source>
        <dbReference type="ARBA" id="ARBA00022989"/>
    </source>
</evidence>
<accession>A0A9D1H0G9</accession>
<reference evidence="9" key="1">
    <citation type="submission" date="2020-10" db="EMBL/GenBank/DDBJ databases">
        <authorList>
            <person name="Gilroy R."/>
        </authorList>
    </citation>
    <scope>NUCLEOTIDE SEQUENCE</scope>
    <source>
        <strain evidence="9">CHK181-108</strain>
    </source>
</reference>
<evidence type="ECO:0000256" key="6">
    <source>
        <dbReference type="ARBA" id="ARBA00023136"/>
    </source>
</evidence>
<gene>
    <name evidence="9" type="ORF">IAA60_00145</name>
</gene>
<organism evidence="9 10">
    <name type="scientific">Candidatus Ornithomonoglobus intestinigallinarum</name>
    <dbReference type="NCBI Taxonomy" id="2840894"/>
    <lineage>
        <taxon>Bacteria</taxon>
        <taxon>Bacillati</taxon>
        <taxon>Bacillota</taxon>
        <taxon>Clostridia</taxon>
        <taxon>Candidatus Ornithomonoglobus</taxon>
    </lineage>
</organism>
<dbReference type="PROSITE" id="PS50928">
    <property type="entry name" value="ABC_TM1"/>
    <property type="match status" value="1"/>
</dbReference>